<keyword evidence="1" id="KW-0472">Membrane</keyword>
<evidence type="ECO:0000313" key="3">
    <source>
        <dbReference type="EMBL" id="ETX28664.1"/>
    </source>
</evidence>
<feature type="chain" id="PRO_5004978016" description="Protein BatD" evidence="2">
    <location>
        <begin position="23"/>
        <end position="400"/>
    </location>
</feature>
<keyword evidence="1" id="KW-0812">Transmembrane</keyword>
<reference evidence="3 4" key="1">
    <citation type="submission" date="2014-01" db="EMBL/GenBank/DDBJ databases">
        <title>Roseivivax isoporae LMG 25204 Genome Sequencing.</title>
        <authorList>
            <person name="Lai Q."/>
            <person name="Li G."/>
            <person name="Shao Z."/>
        </authorList>
    </citation>
    <scope>NUCLEOTIDE SEQUENCE [LARGE SCALE GENOMIC DNA]</scope>
    <source>
        <strain evidence="3 4">LMG 25204</strain>
    </source>
</reference>
<organism evidence="3 4">
    <name type="scientific">Roseivivax isoporae LMG 25204</name>
    <dbReference type="NCBI Taxonomy" id="1449351"/>
    <lineage>
        <taxon>Bacteria</taxon>
        <taxon>Pseudomonadati</taxon>
        <taxon>Pseudomonadota</taxon>
        <taxon>Alphaproteobacteria</taxon>
        <taxon>Rhodobacterales</taxon>
        <taxon>Roseobacteraceae</taxon>
        <taxon>Roseivivax</taxon>
    </lineage>
</organism>
<keyword evidence="2" id="KW-0732">Signal</keyword>
<dbReference type="Proteomes" id="UP000023430">
    <property type="component" value="Unassembled WGS sequence"/>
</dbReference>
<name>X7F9B3_9RHOB</name>
<accession>X7F9B3</accession>
<dbReference type="RefSeq" id="WP_043770984.1">
    <property type="nucleotide sequence ID" value="NZ_JAME01000016.1"/>
</dbReference>
<sequence length="400" mass="43794">MIARLATFLLLVLLALPTHLHAQSREVHPGELELTVTLANGAATRYTQEMVLITIHGVYRRHITRETLEQPDLDGFNWTQLGPDTWYETLENGKRVKNFKRVMALYPDRPGALTIGPFTHRLTLIDEGDDWFDHAIESAPITVDVEPAPLLPEGEWWFPVRRLQVSDDWSNAPDQLKPGEGVLRVIRIEAVGATPEMIPPMPELVSPSAMIFPHPEKRFVELSPEGPVTYAFWRWTVRPTDTASTILEPIRVAYFDTRARAQRTVTIGAQRVAYDDSVAEIAAIAPPGTPVRLAALPMAAASLLGFGAGLALLLSGRRYAGFAAALRNGPLDPLARQARRAARRGDAAGLRRAAVALLRRDGPDPGRQAALAALDQALFAPGGGGIDLRALAARVVRRSP</sequence>
<proteinExistence type="predicted"/>
<comment type="caution">
    <text evidence="3">The sequence shown here is derived from an EMBL/GenBank/DDBJ whole genome shotgun (WGS) entry which is preliminary data.</text>
</comment>
<evidence type="ECO:0000313" key="4">
    <source>
        <dbReference type="Proteomes" id="UP000023430"/>
    </source>
</evidence>
<dbReference type="AlphaFoldDB" id="X7F9B3"/>
<gene>
    <name evidence="3" type="ORF">RISW2_05040</name>
</gene>
<feature type="transmembrane region" description="Helical" evidence="1">
    <location>
        <begin position="293"/>
        <end position="314"/>
    </location>
</feature>
<evidence type="ECO:0000256" key="1">
    <source>
        <dbReference type="SAM" id="Phobius"/>
    </source>
</evidence>
<feature type="signal peptide" evidence="2">
    <location>
        <begin position="1"/>
        <end position="22"/>
    </location>
</feature>
<dbReference type="PANTHER" id="PTHR40940:SF2">
    <property type="entry name" value="BATD"/>
    <property type="match status" value="1"/>
</dbReference>
<evidence type="ECO:0000256" key="2">
    <source>
        <dbReference type="SAM" id="SignalP"/>
    </source>
</evidence>
<keyword evidence="4" id="KW-1185">Reference proteome</keyword>
<dbReference type="InterPro" id="IPR025738">
    <property type="entry name" value="BatD"/>
</dbReference>
<dbReference type="EMBL" id="JAME01000016">
    <property type="protein sequence ID" value="ETX28664.1"/>
    <property type="molecule type" value="Genomic_DNA"/>
</dbReference>
<dbReference type="PANTHER" id="PTHR40940">
    <property type="entry name" value="PROTEIN BATD-RELATED"/>
    <property type="match status" value="1"/>
</dbReference>
<dbReference type="PATRIC" id="fig|1449351.3.peg.2328"/>
<keyword evidence="1" id="KW-1133">Transmembrane helix</keyword>
<dbReference type="STRING" id="1449351.RISW2_05040"/>
<dbReference type="OrthoDB" id="7688940at2"/>
<dbReference type="eggNOG" id="ENOG502Z94R">
    <property type="taxonomic scope" value="Bacteria"/>
</dbReference>
<evidence type="ECO:0008006" key="5">
    <source>
        <dbReference type="Google" id="ProtNLM"/>
    </source>
</evidence>
<protein>
    <recommendedName>
        <fullName evidence="5">Protein BatD</fullName>
    </recommendedName>
</protein>